<organism evidence="7 8">
    <name type="scientific">Candidatus Argoarchaeum ethanivorans</name>
    <dbReference type="NCBI Taxonomy" id="2608793"/>
    <lineage>
        <taxon>Archaea</taxon>
        <taxon>Methanobacteriati</taxon>
        <taxon>Methanobacteriota</taxon>
        <taxon>Stenosarchaea group</taxon>
        <taxon>Methanomicrobia</taxon>
        <taxon>Methanosarcinales</taxon>
        <taxon>Methanosarcinales incertae sedis</taxon>
        <taxon>GOM Arc I cluster</taxon>
        <taxon>Candidatus Argoarchaeum</taxon>
    </lineage>
</organism>
<feature type="domain" description="Pyridine nucleotide-disulphide oxidoreductase dimerisation" evidence="5">
    <location>
        <begin position="336"/>
        <end position="434"/>
    </location>
</feature>
<proteinExistence type="inferred from homology"/>
<dbReference type="AlphaFoldDB" id="A0A811T7U4"/>
<dbReference type="GO" id="GO:0050451">
    <property type="term" value="F:CoA-disulfide reductase (NADPH) activity"/>
    <property type="evidence" value="ECO:0007669"/>
    <property type="project" value="UniProtKB-EC"/>
</dbReference>
<dbReference type="InterPro" id="IPR036188">
    <property type="entry name" value="FAD/NAD-bd_sf"/>
</dbReference>
<dbReference type="PANTHER" id="PTHR43429:SF3">
    <property type="entry name" value="NITRITE REDUCTASE [NAD(P)H]"/>
    <property type="match status" value="1"/>
</dbReference>
<dbReference type="PANTHER" id="PTHR43429">
    <property type="entry name" value="PYRIDINE NUCLEOTIDE-DISULFIDE OXIDOREDUCTASE DOMAIN-CONTAINING"/>
    <property type="match status" value="1"/>
</dbReference>
<feature type="domain" description="FAD/NAD(P)-binding" evidence="6">
    <location>
        <begin position="3"/>
        <end position="295"/>
    </location>
</feature>
<evidence type="ECO:0000256" key="2">
    <source>
        <dbReference type="ARBA" id="ARBA00009130"/>
    </source>
</evidence>
<dbReference type="EMBL" id="CAJHIR010000001">
    <property type="protein sequence ID" value="CAD6490687.1"/>
    <property type="molecule type" value="Genomic_DNA"/>
</dbReference>
<dbReference type="Gene3D" id="3.50.50.60">
    <property type="entry name" value="FAD/NAD(P)-binding domain"/>
    <property type="match status" value="2"/>
</dbReference>
<gene>
    <name evidence="7" type="ORF">LAKADJCE_00001</name>
</gene>
<evidence type="ECO:0000313" key="7">
    <source>
        <dbReference type="EMBL" id="CAD6490687.1"/>
    </source>
</evidence>
<name>A0A811T7U4_9EURY</name>
<dbReference type="SUPFAM" id="SSF55424">
    <property type="entry name" value="FAD/NAD-linked reductases, dimerisation (C-terminal) domain"/>
    <property type="match status" value="1"/>
</dbReference>
<keyword evidence="4" id="KW-0274">FAD</keyword>
<dbReference type="InterPro" id="IPR016156">
    <property type="entry name" value="FAD/NAD-linked_Rdtase_dimer_sf"/>
</dbReference>
<evidence type="ECO:0000259" key="5">
    <source>
        <dbReference type="Pfam" id="PF02852"/>
    </source>
</evidence>
<keyword evidence="3" id="KW-0285">Flavoprotein</keyword>
<dbReference type="EC" id="1.8.1.14" evidence="7"/>
<dbReference type="PRINTS" id="PR00368">
    <property type="entry name" value="FADPNR"/>
</dbReference>
<dbReference type="Proteomes" id="UP000612009">
    <property type="component" value="Unassembled WGS sequence"/>
</dbReference>
<reference evidence="7" key="1">
    <citation type="submission" date="2020-10" db="EMBL/GenBank/DDBJ databases">
        <authorList>
            <person name="Hahn C.J."/>
            <person name="Laso-Perez R."/>
            <person name="Vulcano F."/>
            <person name="Vaziourakis K.-M."/>
            <person name="Stokke R."/>
            <person name="Steen I.H."/>
            <person name="Teske A."/>
            <person name="Boetius A."/>
            <person name="Liebeke M."/>
            <person name="Amann R."/>
            <person name="Knittel K."/>
        </authorList>
    </citation>
    <scope>NUCLEOTIDE SEQUENCE</scope>
    <source>
        <strain evidence="7">Gfbio:e3339647-f889-4370-9287-4fb5cb688e4c:AG392J18_GoMArc1</strain>
    </source>
</reference>
<evidence type="ECO:0000256" key="3">
    <source>
        <dbReference type="ARBA" id="ARBA00022630"/>
    </source>
</evidence>
<evidence type="ECO:0000259" key="6">
    <source>
        <dbReference type="Pfam" id="PF07992"/>
    </source>
</evidence>
<dbReference type="InterPro" id="IPR023753">
    <property type="entry name" value="FAD/NAD-binding_dom"/>
</dbReference>
<keyword evidence="7" id="KW-0560">Oxidoreductase</keyword>
<dbReference type="InterPro" id="IPR050260">
    <property type="entry name" value="FAD-bd_OxRdtase"/>
</dbReference>
<evidence type="ECO:0000256" key="1">
    <source>
        <dbReference type="ARBA" id="ARBA00001974"/>
    </source>
</evidence>
<sequence length="452" mass="49100">MVKKVVIIGGGDAAFQLVEFGFTRIKEADKEIKITIIKKEKRGWVSVCGLPFVLQGLYRGIDDVEVKEVQSYLDRGIDVRTETAVESIDVENNSIRIVGGEELRYDYLVIATGGRPTIPPIKGAELSGVYALRNEDDAEEIMDAMSKAKNGVVIGAGIIGLQVAVAFQRAGIKTMVTKTRPVLLRSLLDPDMASIVQQRLEKMGVKFALGSKMNAIKGNGVVKSVTIDGEEIPADIVEISTGVKPDVDLARKAGIEIGEKGGIVTDRFMHVKKGERYINNIYALGDCVEVIDAMTYRPSLSQLASTILVQGKVISDNISGISSSSEPCLSPIITLIEDLQVGSVGVTSERAAEYGIKTIVGKAAKFTRARFTPGKKPITVKLIFDAYSERLIGGQIISEETVAERINELSLSIRKNEPIKELCKRERCYDPSLTMVEDVIVTAAEDALAARH</sequence>
<comment type="cofactor">
    <cofactor evidence="1">
        <name>FAD</name>
        <dbReference type="ChEBI" id="CHEBI:57692"/>
    </cofactor>
</comment>
<dbReference type="SUPFAM" id="SSF51905">
    <property type="entry name" value="FAD/NAD(P)-binding domain"/>
    <property type="match status" value="2"/>
</dbReference>
<dbReference type="Gene3D" id="3.30.390.30">
    <property type="match status" value="1"/>
</dbReference>
<accession>A0A811T7U4</accession>
<dbReference type="Pfam" id="PF02852">
    <property type="entry name" value="Pyr_redox_dim"/>
    <property type="match status" value="1"/>
</dbReference>
<protein>
    <submittedName>
        <fullName evidence="7">Coenzyme A disulfide reductase</fullName>
        <ecNumber evidence="7">1.8.1.14</ecNumber>
    </submittedName>
</protein>
<evidence type="ECO:0000256" key="4">
    <source>
        <dbReference type="ARBA" id="ARBA00022827"/>
    </source>
</evidence>
<evidence type="ECO:0000313" key="8">
    <source>
        <dbReference type="Proteomes" id="UP000612009"/>
    </source>
</evidence>
<comment type="similarity">
    <text evidence="2">Belongs to the class-III pyridine nucleotide-disulfide oxidoreductase family.</text>
</comment>
<dbReference type="Pfam" id="PF07992">
    <property type="entry name" value="Pyr_redox_2"/>
    <property type="match status" value="1"/>
</dbReference>
<dbReference type="InterPro" id="IPR004099">
    <property type="entry name" value="Pyr_nucl-diS_OxRdtase_dimer"/>
</dbReference>
<dbReference type="PRINTS" id="PR00411">
    <property type="entry name" value="PNDRDTASEI"/>
</dbReference>
<comment type="caution">
    <text evidence="7">The sequence shown here is derived from an EMBL/GenBank/DDBJ whole genome shotgun (WGS) entry which is preliminary data.</text>
</comment>